<sequence length="57" mass="6034">MGKKSLLAINSALFSPHPLPTRNTATGCASYGTQNFALFSPTSPPPHPPTLFPTQHS</sequence>
<keyword evidence="2" id="KW-1185">Reference proteome</keyword>
<dbReference type="Proteomes" id="UP000095472">
    <property type="component" value="Chromosome"/>
</dbReference>
<organism evidence="1 2">
    <name type="scientific">Desertifilum tharense IPPAS B-1220</name>
    <dbReference type="NCBI Taxonomy" id="1781255"/>
    <lineage>
        <taxon>Bacteria</taxon>
        <taxon>Bacillati</taxon>
        <taxon>Cyanobacteriota</taxon>
        <taxon>Cyanophyceae</taxon>
        <taxon>Desertifilales</taxon>
        <taxon>Desertifilaceae</taxon>
        <taxon>Desertifilum</taxon>
    </lineage>
</organism>
<protein>
    <submittedName>
        <fullName evidence="1">Uncharacterized protein</fullName>
    </submittedName>
</protein>
<accession>A0ACD5GMU8</accession>
<dbReference type="EMBL" id="CP182909">
    <property type="protein sequence ID" value="XPM62198.1"/>
    <property type="molecule type" value="Genomic_DNA"/>
</dbReference>
<name>A0ACD5GMU8_9CYAN</name>
<gene>
    <name evidence="1" type="ORF">BH720_020445</name>
</gene>
<evidence type="ECO:0000313" key="2">
    <source>
        <dbReference type="Proteomes" id="UP000095472"/>
    </source>
</evidence>
<proteinExistence type="predicted"/>
<evidence type="ECO:0000313" key="1">
    <source>
        <dbReference type="EMBL" id="XPM62198.1"/>
    </source>
</evidence>
<reference evidence="1 2" key="1">
    <citation type="journal article" date="2016" name="Genome Announc.">
        <title>Draft Genome Sequence of the Thermotolerant Cyanobacterium Desertifilum sp. IPPAS B-1220.</title>
        <authorList>
            <person name="Mironov K.S."/>
            <person name="Sinetova M.A."/>
            <person name="Bolatkhan K."/>
            <person name="Zayadan B.K."/>
            <person name="Ustinova V.V."/>
            <person name="Kupriyanova E.V."/>
            <person name="Skrypnik A.N."/>
            <person name="Gogoleva N.E."/>
            <person name="Gogolev Y.V."/>
            <person name="Los D.A."/>
        </authorList>
    </citation>
    <scope>NUCLEOTIDE SEQUENCE [LARGE SCALE GENOMIC DNA]</scope>
    <source>
        <strain evidence="1 2">IPPAS B-1220</strain>
    </source>
</reference>